<dbReference type="SMART" id="SM00389">
    <property type="entry name" value="HOX"/>
    <property type="match status" value="1"/>
</dbReference>
<keyword evidence="3 4" id="KW-0371">Homeobox</keyword>
<dbReference type="SUPFAM" id="SSF46689">
    <property type="entry name" value="Homeodomain-like"/>
    <property type="match status" value="1"/>
</dbReference>
<feature type="region of interest" description="Disordered" evidence="5">
    <location>
        <begin position="287"/>
        <end position="309"/>
    </location>
</feature>
<keyword evidence="3 4" id="KW-0539">Nucleus</keyword>
<dbReference type="Pfam" id="PF00046">
    <property type="entry name" value="Homeodomain"/>
    <property type="match status" value="1"/>
</dbReference>
<dbReference type="InParanoid" id="A0A665UCL0"/>
<evidence type="ECO:0000259" key="6">
    <source>
        <dbReference type="PROSITE" id="PS50071"/>
    </source>
</evidence>
<feature type="compositionally biased region" description="Basic and acidic residues" evidence="5">
    <location>
        <begin position="107"/>
        <end position="118"/>
    </location>
</feature>
<dbReference type="InterPro" id="IPR009057">
    <property type="entry name" value="Homeodomain-like_sf"/>
</dbReference>
<evidence type="ECO:0000256" key="2">
    <source>
        <dbReference type="ARBA" id="ARBA00022473"/>
    </source>
</evidence>
<feature type="DNA-binding region" description="Homeobox" evidence="3">
    <location>
        <begin position="159"/>
        <end position="218"/>
    </location>
</feature>
<reference evidence="7" key="2">
    <citation type="submission" date="2025-09" db="UniProtKB">
        <authorList>
            <consortium name="Ensembl"/>
        </authorList>
    </citation>
    <scope>IDENTIFICATION</scope>
</reference>
<evidence type="ECO:0000256" key="1">
    <source>
        <dbReference type="ARBA" id="ARBA00004123"/>
    </source>
</evidence>
<gene>
    <name evidence="7" type="primary">LOC115038348</name>
</gene>
<dbReference type="GO" id="GO:0030154">
    <property type="term" value="P:cell differentiation"/>
    <property type="evidence" value="ECO:0007669"/>
    <property type="project" value="TreeGrafter"/>
</dbReference>
<feature type="domain" description="Homeobox" evidence="6">
    <location>
        <begin position="157"/>
        <end position="217"/>
    </location>
</feature>
<accession>A0A665UCL0</accession>
<evidence type="ECO:0000256" key="5">
    <source>
        <dbReference type="SAM" id="MobiDB-lite"/>
    </source>
</evidence>
<dbReference type="PANTHER" id="PTHR24340:SF41">
    <property type="entry name" value="MUSCLE-SPECIFIC HOMEOBOX PROTEIN TINMAN-RELATED"/>
    <property type="match status" value="1"/>
</dbReference>
<dbReference type="OMA" id="LMMAPPY"/>
<dbReference type="GO" id="GO:0005634">
    <property type="term" value="C:nucleus"/>
    <property type="evidence" value="ECO:0007669"/>
    <property type="project" value="UniProtKB-SubCell"/>
</dbReference>
<evidence type="ECO:0000256" key="4">
    <source>
        <dbReference type="RuleBase" id="RU000682"/>
    </source>
</evidence>
<dbReference type="CDD" id="cd00086">
    <property type="entry name" value="homeodomain"/>
    <property type="match status" value="1"/>
</dbReference>
<keyword evidence="2" id="KW-0217">Developmental protein</keyword>
<dbReference type="Ensembl" id="ENSENLT00000018048.1">
    <property type="protein sequence ID" value="ENSENLP00000017418.1"/>
    <property type="gene ID" value="ENSENLG00000007995.1"/>
</dbReference>
<feature type="compositionally biased region" description="Polar residues" evidence="5">
    <location>
        <begin position="291"/>
        <end position="301"/>
    </location>
</feature>
<name>A0A665UCL0_ECHNA</name>
<feature type="region of interest" description="Disordered" evidence="5">
    <location>
        <begin position="107"/>
        <end position="126"/>
    </location>
</feature>
<dbReference type="AlphaFoldDB" id="A0A665UCL0"/>
<dbReference type="InterPro" id="IPR050394">
    <property type="entry name" value="Homeobox_NK-like"/>
</dbReference>
<feature type="region of interest" description="Disordered" evidence="5">
    <location>
        <begin position="58"/>
        <end position="101"/>
    </location>
</feature>
<comment type="subcellular location">
    <subcellularLocation>
        <location evidence="1 3 4">Nucleus</location>
    </subcellularLocation>
</comment>
<proteinExistence type="predicted"/>
<dbReference type="PANTHER" id="PTHR24340">
    <property type="entry name" value="HOMEOBOX PROTEIN NKX"/>
    <property type="match status" value="1"/>
</dbReference>
<organism evidence="7 8">
    <name type="scientific">Echeneis naucrates</name>
    <name type="common">Live sharksucker</name>
    <dbReference type="NCBI Taxonomy" id="173247"/>
    <lineage>
        <taxon>Eukaryota</taxon>
        <taxon>Metazoa</taxon>
        <taxon>Chordata</taxon>
        <taxon>Craniata</taxon>
        <taxon>Vertebrata</taxon>
        <taxon>Euteleostomi</taxon>
        <taxon>Actinopterygii</taxon>
        <taxon>Neopterygii</taxon>
        <taxon>Teleostei</taxon>
        <taxon>Neoteleostei</taxon>
        <taxon>Acanthomorphata</taxon>
        <taxon>Carangaria</taxon>
        <taxon>Carangiformes</taxon>
        <taxon>Echeneidae</taxon>
        <taxon>Echeneis</taxon>
    </lineage>
</organism>
<evidence type="ECO:0000256" key="3">
    <source>
        <dbReference type="PROSITE-ProRule" id="PRU00108"/>
    </source>
</evidence>
<sequence length="334" mass="37161">MDKAHTWDMADHETRTYLDLSSLTPAYYATTARAREESPPDSRHHYQSPGVLYLGDTQVHDSRGNGVRPAGSDWTSDSEVHTSPGRDTTREGNLSQSHPAVWVKDDQVSSRNLTDSKEVNSSVMEEPQTFTVEENESINITPSHVPLTAPNKLSTTAGTKRKFRVFSESQNNVLVQQFSVKKYLTPAEILNLAELTGLTYKQVKVWFQKRRMKLRRHQTDNSWESDRYAFRKVSSVPGTVYAHIPSPIPAYQGEALPQHMMEAALKEPVPQNLAFYLPSIGNAPGPAGYPSWSSTSSQTAAHSRPMPPGVSHYEYNPNVFNSSSAASTGHNMSL</sequence>
<reference evidence="7" key="1">
    <citation type="submission" date="2025-08" db="UniProtKB">
        <authorList>
            <consortium name="Ensembl"/>
        </authorList>
    </citation>
    <scope>IDENTIFICATION</scope>
</reference>
<evidence type="ECO:0000313" key="7">
    <source>
        <dbReference type="Ensembl" id="ENSENLP00000017418.1"/>
    </source>
</evidence>
<dbReference type="InterPro" id="IPR001356">
    <property type="entry name" value="HD"/>
</dbReference>
<evidence type="ECO:0000313" key="8">
    <source>
        <dbReference type="Proteomes" id="UP000472264"/>
    </source>
</evidence>
<keyword evidence="8" id="KW-1185">Reference proteome</keyword>
<dbReference type="Gene3D" id="1.10.10.60">
    <property type="entry name" value="Homeodomain-like"/>
    <property type="match status" value="1"/>
</dbReference>
<dbReference type="GO" id="GO:0000981">
    <property type="term" value="F:DNA-binding transcription factor activity, RNA polymerase II-specific"/>
    <property type="evidence" value="ECO:0007669"/>
    <property type="project" value="TreeGrafter"/>
</dbReference>
<protein>
    <recommendedName>
        <fullName evidence="6">Homeobox domain-containing protein</fullName>
    </recommendedName>
</protein>
<keyword evidence="3 4" id="KW-0238">DNA-binding</keyword>
<dbReference type="Proteomes" id="UP000472264">
    <property type="component" value="Unassembled WGS sequence"/>
</dbReference>
<dbReference type="GO" id="GO:0000978">
    <property type="term" value="F:RNA polymerase II cis-regulatory region sequence-specific DNA binding"/>
    <property type="evidence" value="ECO:0007669"/>
    <property type="project" value="TreeGrafter"/>
</dbReference>
<dbReference type="PROSITE" id="PS50071">
    <property type="entry name" value="HOMEOBOX_2"/>
    <property type="match status" value="1"/>
</dbReference>